<proteinExistence type="predicted"/>
<name>A0A8H7TG93_9HELO</name>
<gene>
    <name evidence="1" type="ORF">IFR04_007685</name>
</gene>
<evidence type="ECO:0000313" key="2">
    <source>
        <dbReference type="Proteomes" id="UP000664132"/>
    </source>
</evidence>
<dbReference type="Proteomes" id="UP000664132">
    <property type="component" value="Unassembled WGS sequence"/>
</dbReference>
<comment type="caution">
    <text evidence="1">The sequence shown here is derived from an EMBL/GenBank/DDBJ whole genome shotgun (WGS) entry which is preliminary data.</text>
</comment>
<accession>A0A8H7TG93</accession>
<reference evidence="1" key="1">
    <citation type="submission" date="2021-02" db="EMBL/GenBank/DDBJ databases">
        <title>Genome sequence Cadophora malorum strain M34.</title>
        <authorList>
            <person name="Stefanovic E."/>
            <person name="Vu D."/>
            <person name="Scully C."/>
            <person name="Dijksterhuis J."/>
            <person name="Roader J."/>
            <person name="Houbraken J."/>
        </authorList>
    </citation>
    <scope>NUCLEOTIDE SEQUENCE</scope>
    <source>
        <strain evidence="1">M34</strain>
    </source>
</reference>
<keyword evidence="2" id="KW-1185">Reference proteome</keyword>
<dbReference type="EMBL" id="JAFJYH010000111">
    <property type="protein sequence ID" value="KAG4419184.1"/>
    <property type="molecule type" value="Genomic_DNA"/>
</dbReference>
<protein>
    <submittedName>
        <fullName evidence="1">Uncharacterized protein</fullName>
    </submittedName>
</protein>
<dbReference type="AlphaFoldDB" id="A0A8H7TG93"/>
<sequence length="79" mass="8791">MSAKALGFKQCGGICTASMGRVPGECAGECGSDNHHEDHALLREMYEKIRWWIEKAEMTPQNSKDMGVVGVKSFEELWS</sequence>
<organism evidence="1 2">
    <name type="scientific">Cadophora malorum</name>
    <dbReference type="NCBI Taxonomy" id="108018"/>
    <lineage>
        <taxon>Eukaryota</taxon>
        <taxon>Fungi</taxon>
        <taxon>Dikarya</taxon>
        <taxon>Ascomycota</taxon>
        <taxon>Pezizomycotina</taxon>
        <taxon>Leotiomycetes</taxon>
        <taxon>Helotiales</taxon>
        <taxon>Ploettnerulaceae</taxon>
        <taxon>Cadophora</taxon>
    </lineage>
</organism>
<evidence type="ECO:0000313" key="1">
    <source>
        <dbReference type="EMBL" id="KAG4419184.1"/>
    </source>
</evidence>